<dbReference type="PANTHER" id="PTHR11070">
    <property type="entry name" value="UVRD / RECB / PCRA DNA HELICASE FAMILY MEMBER"/>
    <property type="match status" value="1"/>
</dbReference>
<evidence type="ECO:0000259" key="6">
    <source>
        <dbReference type="PROSITE" id="PS51198"/>
    </source>
</evidence>
<sequence length="758" mass="87939">MSEEQLEREQEQRRVQKLAVEIQDRIDTLSHHASKISSDAHEIRRTFWNDVTVNVDEPDDFEETFYSIKQQADLLSERERSEKQLKKTIKTLSRLKESPYFGRVDFIEDGESSSESIYLGITSFMDKEEQNFLIYDWRAPISSIYYDYAPGPAQYETPSGLIKGEMTLKRQFIIKDGRIEGMFDTGVTIGDQLLQEVLGNNANAQMKTIVATIQKEQNQIIRNEKNKYLIVQGVAGSGKTSAALQRVAYLLYRHRKTLSAQNIVLFSPNPLFNSYVSTVLPELGEENMQQTTFIEYLGSRIGRGLLLEDSFSQLEYLLNHEDTSEYKAREESIRLKSSLAFKEKLDDYIRALGTEGLEFKDISLKSEVLLSNEQMKEQFYSYEKGISLWHRMELLKDWAVKELRRRKRLERRKDWVKEEAQFLDKEDFLEAFKTLQNKGKYNEDSFNDFELEEKLLSEIVVSRYFKPIMTKVKRLGFVDYRRIYENFLRKMSDIYSLQKIGQGEIPYEDATPFVYLKDKIEGTVSFSSIRHIFVDEAQDYTPFQFAYFQELFPNSKMTLLGDINQGIFSHSNGVESFLPQAMEGEEERIILTKSYRSTRPIVEFTKRILKDGSHIEPFNRDGSKPTYTTCANEDELDAKVLELLKAQTSHKTVAIICRTAMESAAVYAKLKDHVELRLIEKGTITFERGLLVIPSYLAKGIEFDSVILYDVSGYSRESERRLLYTACTRAMHELHLFSTGAESPLLKEAMEYVEKSQG</sequence>
<evidence type="ECO:0000256" key="5">
    <source>
        <dbReference type="PROSITE-ProRule" id="PRU00560"/>
    </source>
</evidence>
<proteinExistence type="predicted"/>
<dbReference type="PROSITE" id="PS51198">
    <property type="entry name" value="UVRD_HELICASE_ATP_BIND"/>
    <property type="match status" value="1"/>
</dbReference>
<dbReference type="Gene3D" id="3.40.50.300">
    <property type="entry name" value="P-loop containing nucleotide triphosphate hydrolases"/>
    <property type="match status" value="3"/>
</dbReference>
<dbReference type="SUPFAM" id="SSF52540">
    <property type="entry name" value="P-loop containing nucleoside triphosphate hydrolases"/>
    <property type="match status" value="1"/>
</dbReference>
<dbReference type="EC" id="3.6.4.12" evidence="7"/>
<keyword evidence="8" id="KW-1185">Reference proteome</keyword>
<dbReference type="InterPro" id="IPR000212">
    <property type="entry name" value="DNA_helicase_UvrD/REP"/>
</dbReference>
<protein>
    <submittedName>
        <fullName evidence="7">DNA helicase-2/ATP-dependent DNA helicase PcrA</fullName>
        <ecNumber evidence="7">3.6.4.12</ecNumber>
    </submittedName>
</protein>
<dbReference type="InterPro" id="IPR014016">
    <property type="entry name" value="UvrD-like_ATP-bd"/>
</dbReference>
<organism evidence="7 8">
    <name type="scientific">Anoxybacillus andreesenii</name>
    <dbReference type="NCBI Taxonomy" id="1325932"/>
    <lineage>
        <taxon>Bacteria</taxon>
        <taxon>Bacillati</taxon>
        <taxon>Bacillota</taxon>
        <taxon>Bacilli</taxon>
        <taxon>Bacillales</taxon>
        <taxon>Anoxybacillaceae</taxon>
        <taxon>Anoxybacillus</taxon>
    </lineage>
</organism>
<dbReference type="Pfam" id="PF13538">
    <property type="entry name" value="UvrD_C_2"/>
    <property type="match status" value="1"/>
</dbReference>
<dbReference type="InterPro" id="IPR027417">
    <property type="entry name" value="P-loop_NTPase"/>
</dbReference>
<dbReference type="Pfam" id="PF00580">
    <property type="entry name" value="UvrD-helicase"/>
    <property type="match status" value="1"/>
</dbReference>
<reference evidence="7 8" key="1">
    <citation type="submission" date="2023-07" db="EMBL/GenBank/DDBJ databases">
        <title>Genomic Encyclopedia of Type Strains, Phase IV (KMG-IV): sequencing the most valuable type-strain genomes for metagenomic binning, comparative biology and taxonomic classification.</title>
        <authorList>
            <person name="Goeker M."/>
        </authorList>
    </citation>
    <scope>NUCLEOTIDE SEQUENCE [LARGE SCALE GENOMIC DNA]</scope>
    <source>
        <strain evidence="7 8">DSM 23948</strain>
    </source>
</reference>
<dbReference type="PANTHER" id="PTHR11070:SF17">
    <property type="entry name" value="DNA HELICASE IV"/>
    <property type="match status" value="1"/>
</dbReference>
<dbReference type="InterPro" id="IPR048228">
    <property type="entry name" value="HelD_bacillota"/>
</dbReference>
<keyword evidence="1 5" id="KW-0547">Nucleotide-binding</keyword>
<evidence type="ECO:0000256" key="3">
    <source>
        <dbReference type="ARBA" id="ARBA00022806"/>
    </source>
</evidence>
<name>A0ABT9V1G7_9BACL</name>
<evidence type="ECO:0000313" key="7">
    <source>
        <dbReference type="EMBL" id="MDQ0154793.1"/>
    </source>
</evidence>
<dbReference type="GO" id="GO:0016787">
    <property type="term" value="F:hydrolase activity"/>
    <property type="evidence" value="ECO:0007669"/>
    <property type="project" value="UniProtKB-KW"/>
</dbReference>
<keyword evidence="3 5" id="KW-0347">Helicase</keyword>
<evidence type="ECO:0000256" key="1">
    <source>
        <dbReference type="ARBA" id="ARBA00022741"/>
    </source>
</evidence>
<evidence type="ECO:0000313" key="8">
    <source>
        <dbReference type="Proteomes" id="UP001231362"/>
    </source>
</evidence>
<dbReference type="Proteomes" id="UP001231362">
    <property type="component" value="Unassembled WGS sequence"/>
</dbReference>
<keyword evidence="4 5" id="KW-0067">ATP-binding</keyword>
<feature type="binding site" evidence="5">
    <location>
        <begin position="233"/>
        <end position="240"/>
    </location>
    <ligand>
        <name>ATP</name>
        <dbReference type="ChEBI" id="CHEBI:30616"/>
    </ligand>
</feature>
<gene>
    <name evidence="7" type="ORF">J2S07_001097</name>
</gene>
<dbReference type="GO" id="GO:0003678">
    <property type="term" value="F:DNA helicase activity"/>
    <property type="evidence" value="ECO:0007669"/>
    <property type="project" value="UniProtKB-EC"/>
</dbReference>
<comment type="caution">
    <text evidence="7">The sequence shown here is derived from an EMBL/GenBank/DDBJ whole genome shotgun (WGS) entry which is preliminary data.</text>
</comment>
<dbReference type="RefSeq" id="WP_307149385.1">
    <property type="nucleotide sequence ID" value="NZ_JAUSTU010000004.1"/>
</dbReference>
<accession>A0ABT9V1G7</accession>
<feature type="domain" description="UvrD-like helicase ATP-binding" evidence="6">
    <location>
        <begin position="212"/>
        <end position="598"/>
    </location>
</feature>
<dbReference type="InterPro" id="IPR027785">
    <property type="entry name" value="UvrD-like_helicase_C"/>
</dbReference>
<evidence type="ECO:0000256" key="4">
    <source>
        <dbReference type="ARBA" id="ARBA00022840"/>
    </source>
</evidence>
<keyword evidence="2 5" id="KW-0378">Hydrolase</keyword>
<dbReference type="NCBIfam" id="NF041464">
    <property type="entry name" value="HelD_BACSU"/>
    <property type="match status" value="1"/>
</dbReference>
<evidence type="ECO:0000256" key="2">
    <source>
        <dbReference type="ARBA" id="ARBA00022801"/>
    </source>
</evidence>
<dbReference type="EMBL" id="JAUSTU010000004">
    <property type="protein sequence ID" value="MDQ0154793.1"/>
    <property type="molecule type" value="Genomic_DNA"/>
</dbReference>